<gene>
    <name evidence="8" type="primary">atsA_81</name>
    <name evidence="8" type="ORF">Pan14r_40880</name>
</gene>
<evidence type="ECO:0000313" key="9">
    <source>
        <dbReference type="Proteomes" id="UP000317238"/>
    </source>
</evidence>
<dbReference type="PANTHER" id="PTHR43108">
    <property type="entry name" value="N-ACETYLGLUCOSAMINE-6-SULFATASE FAMILY MEMBER"/>
    <property type="match status" value="1"/>
</dbReference>
<dbReference type="Pfam" id="PF16347">
    <property type="entry name" value="SGSH_C"/>
    <property type="match status" value="1"/>
</dbReference>
<evidence type="ECO:0000256" key="1">
    <source>
        <dbReference type="ARBA" id="ARBA00008779"/>
    </source>
</evidence>
<dbReference type="PANTHER" id="PTHR43108:SF6">
    <property type="entry name" value="N-SULPHOGLUCOSAMINE SULPHOHYDROLASE"/>
    <property type="match status" value="1"/>
</dbReference>
<comment type="similarity">
    <text evidence="1">Belongs to the sulfatase family.</text>
</comment>
<dbReference type="CDD" id="cd16031">
    <property type="entry name" value="G6S_like"/>
    <property type="match status" value="1"/>
</dbReference>
<dbReference type="Gene3D" id="3.40.720.10">
    <property type="entry name" value="Alkaline Phosphatase, subunit A"/>
    <property type="match status" value="1"/>
</dbReference>
<keyword evidence="3 8" id="KW-0378">Hydrolase</keyword>
<evidence type="ECO:0000259" key="7">
    <source>
        <dbReference type="Pfam" id="PF16347"/>
    </source>
</evidence>
<feature type="signal peptide" evidence="5">
    <location>
        <begin position="1"/>
        <end position="36"/>
    </location>
</feature>
<name>A0A5C5YEU9_9PLAN</name>
<dbReference type="PROSITE" id="PS00523">
    <property type="entry name" value="SULFATASE_1"/>
    <property type="match status" value="1"/>
</dbReference>
<dbReference type="InterPro" id="IPR024607">
    <property type="entry name" value="Sulfatase_CS"/>
</dbReference>
<evidence type="ECO:0000256" key="2">
    <source>
        <dbReference type="ARBA" id="ARBA00022729"/>
    </source>
</evidence>
<feature type="domain" description="Sulfatase N-terminal" evidence="6">
    <location>
        <begin position="40"/>
        <end position="392"/>
    </location>
</feature>
<evidence type="ECO:0000256" key="3">
    <source>
        <dbReference type="ARBA" id="ARBA00022801"/>
    </source>
</evidence>
<dbReference type="InterPro" id="IPR000917">
    <property type="entry name" value="Sulfatase_N"/>
</dbReference>
<keyword evidence="9" id="KW-1185">Reference proteome</keyword>
<dbReference type="PROSITE" id="PS00149">
    <property type="entry name" value="SULFATASE_2"/>
    <property type="match status" value="1"/>
</dbReference>
<dbReference type="Proteomes" id="UP000317238">
    <property type="component" value="Unassembled WGS sequence"/>
</dbReference>
<reference evidence="8 9" key="1">
    <citation type="submission" date="2019-02" db="EMBL/GenBank/DDBJ databases">
        <title>Deep-cultivation of Planctomycetes and their phenomic and genomic characterization uncovers novel biology.</title>
        <authorList>
            <person name="Wiegand S."/>
            <person name="Jogler M."/>
            <person name="Boedeker C."/>
            <person name="Pinto D."/>
            <person name="Vollmers J."/>
            <person name="Rivas-Marin E."/>
            <person name="Kohn T."/>
            <person name="Peeters S.H."/>
            <person name="Heuer A."/>
            <person name="Rast P."/>
            <person name="Oberbeckmann S."/>
            <person name="Bunk B."/>
            <person name="Jeske O."/>
            <person name="Meyerdierks A."/>
            <person name="Storesund J.E."/>
            <person name="Kallscheuer N."/>
            <person name="Luecker S."/>
            <person name="Lage O.M."/>
            <person name="Pohl T."/>
            <person name="Merkel B.J."/>
            <person name="Hornburger P."/>
            <person name="Mueller R.-W."/>
            <person name="Bruemmer F."/>
            <person name="Labrenz M."/>
            <person name="Spormann A.M."/>
            <person name="Op Den Camp H."/>
            <person name="Overmann J."/>
            <person name="Amann R."/>
            <person name="Jetten M.S.M."/>
            <person name="Mascher T."/>
            <person name="Medema M.H."/>
            <person name="Devos D.P."/>
            <person name="Kaster A.-K."/>
            <person name="Ovreas L."/>
            <person name="Rohde M."/>
            <person name="Galperin M.Y."/>
            <person name="Jogler C."/>
        </authorList>
    </citation>
    <scope>NUCLEOTIDE SEQUENCE [LARGE SCALE GENOMIC DNA]</scope>
    <source>
        <strain evidence="8 9">Pan14r</strain>
    </source>
</reference>
<evidence type="ECO:0000259" key="6">
    <source>
        <dbReference type="Pfam" id="PF00884"/>
    </source>
</evidence>
<evidence type="ECO:0000256" key="4">
    <source>
        <dbReference type="ARBA" id="ARBA00023180"/>
    </source>
</evidence>
<dbReference type="SUPFAM" id="SSF53649">
    <property type="entry name" value="Alkaline phosphatase-like"/>
    <property type="match status" value="1"/>
</dbReference>
<dbReference type="EMBL" id="SJPL01000001">
    <property type="protein sequence ID" value="TWT71772.1"/>
    <property type="molecule type" value="Genomic_DNA"/>
</dbReference>
<evidence type="ECO:0000313" key="8">
    <source>
        <dbReference type="EMBL" id="TWT71772.1"/>
    </source>
</evidence>
<feature type="domain" description="N-sulphoglucosamine sulphohydrolase C-terminal" evidence="7">
    <location>
        <begin position="479"/>
        <end position="517"/>
    </location>
</feature>
<organism evidence="8 9">
    <name type="scientific">Crateriforma conspicua</name>
    <dbReference type="NCBI Taxonomy" id="2527996"/>
    <lineage>
        <taxon>Bacteria</taxon>
        <taxon>Pseudomonadati</taxon>
        <taxon>Planctomycetota</taxon>
        <taxon>Planctomycetia</taxon>
        <taxon>Planctomycetales</taxon>
        <taxon>Planctomycetaceae</taxon>
        <taxon>Crateriforma</taxon>
    </lineage>
</organism>
<dbReference type="InterPro" id="IPR017850">
    <property type="entry name" value="Alkaline_phosphatase_core_sf"/>
</dbReference>
<protein>
    <submittedName>
        <fullName evidence="8">Arylsulfatase</fullName>
        <ecNumber evidence="8">3.1.6.1</ecNumber>
    </submittedName>
</protein>
<dbReference type="EC" id="3.1.6.1" evidence="8"/>
<comment type="caution">
    <text evidence="8">The sequence shown here is derived from an EMBL/GenBank/DDBJ whole genome shotgun (WGS) entry which is preliminary data.</text>
</comment>
<dbReference type="GO" id="GO:0004065">
    <property type="term" value="F:arylsulfatase activity"/>
    <property type="evidence" value="ECO:0007669"/>
    <property type="project" value="UniProtKB-EC"/>
</dbReference>
<proteinExistence type="inferred from homology"/>
<feature type="chain" id="PRO_5023042224" evidence="5">
    <location>
        <begin position="37"/>
        <end position="539"/>
    </location>
</feature>
<keyword evidence="4" id="KW-0325">Glycoprotein</keyword>
<keyword evidence="2 5" id="KW-0732">Signal</keyword>
<sequence precursor="true">MPPDAYPKMKRHRKFIRMRSTLIVLAIAAMLQSASAQRQPNIIFIMSDDHAAHAIGAYGGRLSELNPTPNLDRLAAGGIRFENVFCNNSICTPSRASIITGQYPQTNGVLDLDIPLDPEKQYLPQEMRRLGYSTAVIGKWHLHTEPVAFDYYKVLPGQGKYFDPDFHEKGKGPWPNNRVSSKGHSSDVITDLAIEYIDGLDKSKPFFLMHHYKAPHDMFEHAPRYKDYLAKTEIPEPSSLYYQPNWGSIGTRGKDGALESYIGTSISDRHQYRNYNDMLLESKFAGPESAHRGYQKYLKAYLRCVKGVDDNLGRLFDHLKSHGLWENTVIVYTGDQGMMLGEHDLQDKRWMYDESMRMPLIIHCPQMIRGGTVSDLLINNTDFAPTMIELAGGQSPGYMQGRSFVNTLRGREESGWRTGTYYRYWMHIIHHYVPAHFGIRSKDHKLIFYYGKHYLPESDFGKYYWATQYHGIADATPVAWEFYDLKNDPHELDNRYNDPAYQEVIQELKNELRKQRAELNETDTAYPEIQAIVDRHWDD</sequence>
<evidence type="ECO:0000256" key="5">
    <source>
        <dbReference type="SAM" id="SignalP"/>
    </source>
</evidence>
<accession>A0A5C5YEU9</accession>
<dbReference type="Pfam" id="PF00884">
    <property type="entry name" value="Sulfatase"/>
    <property type="match status" value="1"/>
</dbReference>
<dbReference type="AlphaFoldDB" id="A0A5C5YEU9"/>
<dbReference type="InterPro" id="IPR032506">
    <property type="entry name" value="SGSH_C"/>
</dbReference>